<accession>A0A212UCX8</accession>
<dbReference type="InterPro" id="IPR026444">
    <property type="entry name" value="Secre_tail"/>
</dbReference>
<evidence type="ECO:0000313" key="3">
    <source>
        <dbReference type="Proteomes" id="UP000198131"/>
    </source>
</evidence>
<dbReference type="Proteomes" id="UP000198131">
    <property type="component" value="Unassembled WGS sequence"/>
</dbReference>
<dbReference type="Gene3D" id="2.60.40.10">
    <property type="entry name" value="Immunoglobulins"/>
    <property type="match status" value="1"/>
</dbReference>
<gene>
    <name evidence="2" type="ORF">SAMN06265337_3208</name>
</gene>
<reference evidence="3" key="1">
    <citation type="submission" date="2017-06" db="EMBL/GenBank/DDBJ databases">
        <authorList>
            <person name="Varghese N."/>
            <person name="Submissions S."/>
        </authorList>
    </citation>
    <scope>NUCLEOTIDE SEQUENCE [LARGE SCALE GENOMIC DNA]</scope>
    <source>
        <strain evidence="3">DSM 11116</strain>
    </source>
</reference>
<sequence>MLFIRTLGISGLLLLLTSWSAQVLATSAPIYSFSGSSGASVKQTCTSVTVIVLGLPVVQTTCFGSVSSPAKATDSDFSTPATMNIPLSTLGEKVALRMDMQREVPANYRAGVLVQRNGALLNLLNLNLVNQLRIRTYLKGSDDVVESRIVDAALVGELLDGSGPIRLEFIASKPFDQIEIEATSFASVAYGLDVYYAYGIDANQVTTAKGYVSRFTSNLADNYSTKIQPVDILKVCANSNISNPGNAVDADLTNYATFGTFLGINCPTTLQTQLEGKAPAGYEAGFVIGSGSLLDANVLSGLSVTTYLNGVAQETASGAQLLNLQLLSNGQYSVNFETIKAFDRVEIRQNSLLTALNDLRIYYGYGLEPSVFRDQEPILSNFPSTTNQFQASRYKANGVLCVSCGVTNPQNAADSDLKNNFAVIDNGIGVIGTTALKLNLNGPGLAGNTAGVVLSRASGLLDANLLSNIRVKTYSGANGGTLVESASGSSLLRLELLSDGRQEVSFATTQNFDWVEIEITNGVSLLDATKIYYAFAEDRPTGFPTKIVTPAPLPVELVQFKAAPSGTAVELVWQTASERNSSYFVVERSIGGKEQSFKAIGRVSAAGASTARRSYVLRDEQAAGQGVSVLYYRLRQVDQDGSEQFSAVVAVSLKTPSQVTLYPNPAATTDQVRVQVPGTAAEGLKLTIYNAQAQLVSQQLVQEREAVLTTAGLRAGIYQVVLVDAAGQRVSAQRLVITGR</sequence>
<keyword evidence="3" id="KW-1185">Reference proteome</keyword>
<dbReference type="EMBL" id="FYEW01000002">
    <property type="protein sequence ID" value="SNC76089.1"/>
    <property type="molecule type" value="Genomic_DNA"/>
</dbReference>
<evidence type="ECO:0000259" key="1">
    <source>
        <dbReference type="Pfam" id="PF18962"/>
    </source>
</evidence>
<evidence type="ECO:0000313" key="2">
    <source>
        <dbReference type="EMBL" id="SNC76089.1"/>
    </source>
</evidence>
<dbReference type="InterPro" id="IPR013783">
    <property type="entry name" value="Ig-like_fold"/>
</dbReference>
<dbReference type="AlphaFoldDB" id="A0A212UCX8"/>
<feature type="domain" description="Secretion system C-terminal sorting" evidence="1">
    <location>
        <begin position="661"/>
        <end position="737"/>
    </location>
</feature>
<dbReference type="Pfam" id="PF18962">
    <property type="entry name" value="Por_Secre_tail"/>
    <property type="match status" value="1"/>
</dbReference>
<organism evidence="2 3">
    <name type="scientific">Hymenobacter gelipurpurascens</name>
    <dbReference type="NCBI Taxonomy" id="89968"/>
    <lineage>
        <taxon>Bacteria</taxon>
        <taxon>Pseudomonadati</taxon>
        <taxon>Bacteroidota</taxon>
        <taxon>Cytophagia</taxon>
        <taxon>Cytophagales</taxon>
        <taxon>Hymenobacteraceae</taxon>
        <taxon>Hymenobacter</taxon>
    </lineage>
</organism>
<name>A0A212UCX8_9BACT</name>
<proteinExistence type="predicted"/>
<dbReference type="NCBIfam" id="TIGR04183">
    <property type="entry name" value="Por_Secre_tail"/>
    <property type="match status" value="1"/>
</dbReference>
<protein>
    <submittedName>
        <fullName evidence="2">Por secretion system C-terminal sorting domain-containing protein</fullName>
    </submittedName>
</protein>